<dbReference type="AlphaFoldDB" id="A0A2C9CCR8"/>
<reference evidence="1 4" key="3">
    <citation type="submission" date="2020-02" db="EMBL/GenBank/DDBJ databases">
        <title>Newly sequenced genome of strain CSTR1 showed variability in Candidatus Kuenenia stuttgartiensis genomes.</title>
        <authorList>
            <person name="Ding C."/>
            <person name="Adrian L."/>
        </authorList>
    </citation>
    <scope>NUCLEOTIDE SEQUENCE [LARGE SCALE GENOMIC DNA]</scope>
    <source>
        <strain evidence="1 4">CSTR1</strain>
    </source>
</reference>
<organism evidence="2 3">
    <name type="scientific">Kuenenia stuttgartiensis</name>
    <dbReference type="NCBI Taxonomy" id="174633"/>
    <lineage>
        <taxon>Bacteria</taxon>
        <taxon>Pseudomonadati</taxon>
        <taxon>Planctomycetota</taxon>
        <taxon>Candidatus Brocadiia</taxon>
        <taxon>Candidatus Brocadiales</taxon>
        <taxon>Candidatus Brocadiaceae</taxon>
        <taxon>Candidatus Kuenenia</taxon>
    </lineage>
</organism>
<dbReference type="Proteomes" id="UP000501926">
    <property type="component" value="Chromosome"/>
</dbReference>
<accession>A0A2C9CCR8</accession>
<evidence type="ECO:0000313" key="1">
    <source>
        <dbReference type="EMBL" id="QII10839.1"/>
    </source>
</evidence>
<name>A0A2C9CCR8_KUEST</name>
<sequence length="42" mass="5171">MVTQFGMVAILVVLTRLKERFLRWCFQHYFKGEKINVIYWCC</sequence>
<evidence type="ECO:0000313" key="3">
    <source>
        <dbReference type="Proteomes" id="UP000221734"/>
    </source>
</evidence>
<dbReference type="EMBL" id="LT934425">
    <property type="protein sequence ID" value="SOH03574.1"/>
    <property type="molecule type" value="Genomic_DNA"/>
</dbReference>
<protein>
    <submittedName>
        <fullName evidence="2">Uncharacterized protein</fullName>
    </submittedName>
</protein>
<reference evidence="2" key="2">
    <citation type="submission" date="2017-10" db="EMBL/GenBank/DDBJ databases">
        <authorList>
            <person name="Banno H."/>
            <person name="Chua N.-H."/>
        </authorList>
    </citation>
    <scope>NUCLEOTIDE SEQUENCE [LARGE SCALE GENOMIC DNA]</scope>
    <source>
        <strain evidence="2">Kuenenia_mbr1_ru-nijmegen</strain>
    </source>
</reference>
<keyword evidence="3" id="KW-1185">Reference proteome</keyword>
<dbReference type="EMBL" id="CP049055">
    <property type="protein sequence ID" value="QII10839.1"/>
    <property type="molecule type" value="Genomic_DNA"/>
</dbReference>
<dbReference type="KEGG" id="kst:KSMBR1_1071"/>
<gene>
    <name evidence="1" type="ORF">KsCSTR_14600</name>
    <name evidence="2" type="ORF">KSMBR1_1071</name>
</gene>
<proteinExistence type="predicted"/>
<reference evidence="3" key="1">
    <citation type="submission" date="2017-10" db="EMBL/GenBank/DDBJ databases">
        <authorList>
            <person name="Frank J."/>
        </authorList>
    </citation>
    <scope>NUCLEOTIDE SEQUENCE [LARGE SCALE GENOMIC DNA]</scope>
</reference>
<dbReference type="Proteomes" id="UP000221734">
    <property type="component" value="Chromosome Kuenenia_stuttgartiensis_MBR1"/>
</dbReference>
<evidence type="ECO:0000313" key="2">
    <source>
        <dbReference type="EMBL" id="SOH03574.1"/>
    </source>
</evidence>
<evidence type="ECO:0000313" key="4">
    <source>
        <dbReference type="Proteomes" id="UP000501926"/>
    </source>
</evidence>